<feature type="transmembrane region" description="Helical" evidence="7">
    <location>
        <begin position="278"/>
        <end position="298"/>
    </location>
</feature>
<dbReference type="EMBL" id="JADNRY010001260">
    <property type="protein sequence ID" value="KAF9018815.1"/>
    <property type="molecule type" value="Genomic_DNA"/>
</dbReference>
<dbReference type="GO" id="GO:0016020">
    <property type="term" value="C:membrane"/>
    <property type="evidence" value="ECO:0007669"/>
    <property type="project" value="UniProtKB-SubCell"/>
</dbReference>
<evidence type="ECO:0000256" key="3">
    <source>
        <dbReference type="ARBA" id="ARBA00022692"/>
    </source>
</evidence>
<evidence type="ECO:0000313" key="8">
    <source>
        <dbReference type="EMBL" id="KAF9018815.1"/>
    </source>
</evidence>
<dbReference type="PANTHER" id="PTHR20855:SF52">
    <property type="entry name" value="ADIPONECTIN RECEPTOR PROTEIN"/>
    <property type="match status" value="1"/>
</dbReference>
<proteinExistence type="inferred from homology"/>
<gene>
    <name evidence="8" type="ORF">BDP27DRAFT_1388043</name>
</gene>
<feature type="transmembrane region" description="Helical" evidence="7">
    <location>
        <begin position="239"/>
        <end position="257"/>
    </location>
</feature>
<dbReference type="OrthoDB" id="529367at2759"/>
<accession>A0A9P5P395</accession>
<dbReference type="GO" id="GO:0006882">
    <property type="term" value="P:intracellular zinc ion homeostasis"/>
    <property type="evidence" value="ECO:0007669"/>
    <property type="project" value="TreeGrafter"/>
</dbReference>
<dbReference type="GO" id="GO:0046872">
    <property type="term" value="F:metal ion binding"/>
    <property type="evidence" value="ECO:0007669"/>
    <property type="project" value="UniProtKB-KW"/>
</dbReference>
<name>A0A9P5P395_9AGAR</name>
<dbReference type="Proteomes" id="UP000772434">
    <property type="component" value="Unassembled WGS sequence"/>
</dbReference>
<organism evidence="8 9">
    <name type="scientific">Rhodocollybia butyracea</name>
    <dbReference type="NCBI Taxonomy" id="206335"/>
    <lineage>
        <taxon>Eukaryota</taxon>
        <taxon>Fungi</taxon>
        <taxon>Dikarya</taxon>
        <taxon>Basidiomycota</taxon>
        <taxon>Agaricomycotina</taxon>
        <taxon>Agaricomycetes</taxon>
        <taxon>Agaricomycetidae</taxon>
        <taxon>Agaricales</taxon>
        <taxon>Marasmiineae</taxon>
        <taxon>Omphalotaceae</taxon>
        <taxon>Rhodocollybia</taxon>
    </lineage>
</organism>
<keyword evidence="9" id="KW-1185">Reference proteome</keyword>
<feature type="transmembrane region" description="Helical" evidence="7">
    <location>
        <begin position="205"/>
        <end position="227"/>
    </location>
</feature>
<keyword evidence="4 7" id="KW-1133">Transmembrane helix</keyword>
<evidence type="ECO:0000313" key="9">
    <source>
        <dbReference type="Proteomes" id="UP000772434"/>
    </source>
</evidence>
<feature type="transmembrane region" description="Helical" evidence="7">
    <location>
        <begin position="106"/>
        <end position="124"/>
    </location>
</feature>
<keyword evidence="5 7" id="KW-0472">Membrane</keyword>
<dbReference type="PANTHER" id="PTHR20855">
    <property type="entry name" value="ADIPOR/PROGESTIN RECEPTOR-RELATED"/>
    <property type="match status" value="1"/>
</dbReference>
<dbReference type="Pfam" id="PF03006">
    <property type="entry name" value="HlyIII"/>
    <property type="match status" value="1"/>
</dbReference>
<evidence type="ECO:0000256" key="5">
    <source>
        <dbReference type="ARBA" id="ARBA00023136"/>
    </source>
</evidence>
<evidence type="ECO:0000256" key="7">
    <source>
        <dbReference type="SAM" id="Phobius"/>
    </source>
</evidence>
<comment type="similarity">
    <text evidence="2">Belongs to the ADIPOR family.</text>
</comment>
<comment type="caution">
    <text evidence="8">The sequence shown here is derived from an EMBL/GenBank/DDBJ whole genome shotgun (WGS) entry which is preliminary data.</text>
</comment>
<feature type="binding site" evidence="6">
    <location>
        <position position="130"/>
    </location>
    <ligand>
        <name>Zn(2+)</name>
        <dbReference type="ChEBI" id="CHEBI:29105"/>
    </ligand>
</feature>
<comment type="subcellular location">
    <subcellularLocation>
        <location evidence="1">Membrane</location>
        <topology evidence="1">Multi-pass membrane protein</topology>
    </subcellularLocation>
</comment>
<evidence type="ECO:0000256" key="1">
    <source>
        <dbReference type="ARBA" id="ARBA00004141"/>
    </source>
</evidence>
<protein>
    <submittedName>
        <fullName evidence="8">HlyIII-domain-containing protein</fullName>
    </submittedName>
</protein>
<keyword evidence="6" id="KW-0862">Zinc</keyword>
<keyword evidence="6" id="KW-0479">Metal-binding</keyword>
<keyword evidence="3 7" id="KW-0812">Transmembrane</keyword>
<feature type="transmembrane region" description="Helical" evidence="7">
    <location>
        <begin position="145"/>
        <end position="164"/>
    </location>
</feature>
<dbReference type="InterPro" id="IPR004254">
    <property type="entry name" value="AdipoR/HlyIII-related"/>
</dbReference>
<sequence length="313" mass="35737">MVKSSIRYRFSAKNGFPVGSCAPVEKTSVVQTVSRSELPEWQHPDKYILFGYRRTQYHWRGCIHSVFAYLHNETMNIHSHLWGGVLFLYLLGTVQTDQLTAYETTWLDSVLFALFFLSALFCLFSSALYHTSICHSQEVESRCHGLDYIGITVLNLGSHYPLLYYGFFCEPHYQKLYIFAITALNLAGVFVVLDPEYAKPTHIGIRTTIFVALGFFSSIAIIHLSFIHGVSVALQEIGFQWFILSGSFYTFGALLYANRIPERFSPGSFDYFFSSHQILHGCVVLGAYLHYVFITIALNHYHSQTQCRITYGS</sequence>
<evidence type="ECO:0000256" key="4">
    <source>
        <dbReference type="ARBA" id="ARBA00022989"/>
    </source>
</evidence>
<feature type="binding site" evidence="6">
    <location>
        <position position="276"/>
    </location>
    <ligand>
        <name>Zn(2+)</name>
        <dbReference type="ChEBI" id="CHEBI:29105"/>
    </ligand>
</feature>
<feature type="binding site" evidence="6">
    <location>
        <position position="280"/>
    </location>
    <ligand>
        <name>Zn(2+)</name>
        <dbReference type="ChEBI" id="CHEBI:29105"/>
    </ligand>
</feature>
<evidence type="ECO:0000256" key="6">
    <source>
        <dbReference type="PIRSR" id="PIRSR604254-1"/>
    </source>
</evidence>
<dbReference type="GO" id="GO:0038023">
    <property type="term" value="F:signaling receptor activity"/>
    <property type="evidence" value="ECO:0007669"/>
    <property type="project" value="TreeGrafter"/>
</dbReference>
<evidence type="ECO:0000256" key="2">
    <source>
        <dbReference type="ARBA" id="ARBA00007018"/>
    </source>
</evidence>
<dbReference type="AlphaFoldDB" id="A0A9P5P395"/>
<feature type="transmembrane region" description="Helical" evidence="7">
    <location>
        <begin position="176"/>
        <end position="193"/>
    </location>
</feature>
<reference evidence="8" key="1">
    <citation type="submission" date="2020-11" db="EMBL/GenBank/DDBJ databases">
        <authorList>
            <consortium name="DOE Joint Genome Institute"/>
            <person name="Ahrendt S."/>
            <person name="Riley R."/>
            <person name="Andreopoulos W."/>
            <person name="Labutti K."/>
            <person name="Pangilinan J."/>
            <person name="Ruiz-Duenas F.J."/>
            <person name="Barrasa J.M."/>
            <person name="Sanchez-Garcia M."/>
            <person name="Camarero S."/>
            <person name="Miyauchi S."/>
            <person name="Serrano A."/>
            <person name="Linde D."/>
            <person name="Babiker R."/>
            <person name="Drula E."/>
            <person name="Ayuso-Fernandez I."/>
            <person name="Pacheco R."/>
            <person name="Padilla G."/>
            <person name="Ferreira P."/>
            <person name="Barriuso J."/>
            <person name="Kellner H."/>
            <person name="Castanera R."/>
            <person name="Alfaro M."/>
            <person name="Ramirez L."/>
            <person name="Pisabarro A.G."/>
            <person name="Kuo A."/>
            <person name="Tritt A."/>
            <person name="Lipzen A."/>
            <person name="He G."/>
            <person name="Yan M."/>
            <person name="Ng V."/>
            <person name="Cullen D."/>
            <person name="Martin F."/>
            <person name="Rosso M.-N."/>
            <person name="Henrissat B."/>
            <person name="Hibbett D."/>
            <person name="Martinez A.T."/>
            <person name="Grigoriev I.V."/>
        </authorList>
    </citation>
    <scope>NUCLEOTIDE SEQUENCE</scope>
    <source>
        <strain evidence="8">AH 40177</strain>
    </source>
</reference>